<dbReference type="PROSITE" id="PS50021">
    <property type="entry name" value="CH"/>
    <property type="match status" value="1"/>
</dbReference>
<evidence type="ECO:0000313" key="2">
    <source>
        <dbReference type="Proteomes" id="UP001652740"/>
    </source>
</evidence>
<dbReference type="InterPro" id="IPR001715">
    <property type="entry name" value="CH_dom"/>
</dbReference>
<accession>A0A6J1WWL8</accession>
<proteinExistence type="predicted"/>
<dbReference type="GeneID" id="113516796"/>
<dbReference type="InParanoid" id="A0A6J1WWL8"/>
<organism evidence="2 3">
    <name type="scientific">Galleria mellonella</name>
    <name type="common">Greater wax moth</name>
    <dbReference type="NCBI Taxonomy" id="7137"/>
    <lineage>
        <taxon>Eukaryota</taxon>
        <taxon>Metazoa</taxon>
        <taxon>Ecdysozoa</taxon>
        <taxon>Arthropoda</taxon>
        <taxon>Hexapoda</taxon>
        <taxon>Insecta</taxon>
        <taxon>Pterygota</taxon>
        <taxon>Neoptera</taxon>
        <taxon>Endopterygota</taxon>
        <taxon>Lepidoptera</taxon>
        <taxon>Glossata</taxon>
        <taxon>Ditrysia</taxon>
        <taxon>Pyraloidea</taxon>
        <taxon>Pyralidae</taxon>
        <taxon>Galleriinae</taxon>
        <taxon>Galleria</taxon>
    </lineage>
</organism>
<evidence type="ECO:0000313" key="3">
    <source>
        <dbReference type="RefSeq" id="XP_026757067.2"/>
    </source>
</evidence>
<dbReference type="KEGG" id="gmw:113516796"/>
<protein>
    <submittedName>
        <fullName evidence="3">Uncharacterized protein LOC113516796</fullName>
    </submittedName>
</protein>
<dbReference type="PANTHER" id="PTHR45912">
    <property type="entry name" value="CILIA- AND FLAGELLA-ASSOCIATED PROTEIN 47"/>
    <property type="match status" value="1"/>
</dbReference>
<evidence type="ECO:0000259" key="1">
    <source>
        <dbReference type="PROSITE" id="PS50021"/>
    </source>
</evidence>
<dbReference type="GO" id="GO:0005929">
    <property type="term" value="C:cilium"/>
    <property type="evidence" value="ECO:0007669"/>
    <property type="project" value="TreeGrafter"/>
</dbReference>
<dbReference type="PANTHER" id="PTHR45912:SF3">
    <property type="entry name" value="CILIA- AND FLAGELLA-ASSOCIATED PROTEIN 47"/>
    <property type="match status" value="1"/>
</dbReference>
<dbReference type="InterPro" id="IPR056343">
    <property type="entry name" value="CFAP47_dom"/>
</dbReference>
<dbReference type="InterPro" id="IPR013783">
    <property type="entry name" value="Ig-like_fold"/>
</dbReference>
<dbReference type="Pfam" id="PF24529">
    <property type="entry name" value="CFAP47"/>
    <property type="match status" value="1"/>
</dbReference>
<dbReference type="GO" id="GO:0060271">
    <property type="term" value="P:cilium assembly"/>
    <property type="evidence" value="ECO:0007669"/>
    <property type="project" value="TreeGrafter"/>
</dbReference>
<sequence>MTACDRYKPDNVFNRFKMVEFPISFVGLSSTKYLDVEVDLSTSAYLKTTYDGNLLKFSEAREISASHRAFDITILDKRTILITFKPLTECISRAKRIKQFDNRFIFDLRLIQADGVRCCNNEFHSEVGRYYICGEFEYCTITHFPKSVNFGDVIMNTKLTKYIRLNNESKLISAKMEYVRITGFEVTPQNFDIPANSSKRLAITIKPTCLKICNTLIFKIRNPHDFTDETDENFLTYTIKCNFNIICKKRSKNIITESLHKLNELNPHYTYLNKELEIHANRKAVAKKYLEIGKMSHVQKPVIEKFCAKKRIWCLDAFFNTNKLTKNVCKGILEKITPYNLFDILLNPFFIDFGRVGLLTYGEQDLSIKNNSKYDITIKLLNDPYILYTDDKLKNVSFKLKSSNSVDVKVFCLGFVEGTYRGTFDYIIDDKYKRKHSYALQVSNPTLMVMEKSLKFGMVTNESFITSVPIRIHNYFNITVDFKWDKLHPDTPFEIIPNSGCVPKHTCKICDVLYTCRASKSKIHEVDFVSESKTSKIFPIELSIITRKLSIKFLQPAVIFKDIVLNLETIERVKLENSSREIAVFHVLEPLIPGFRIEPMSGTIRPKMIMTFEIIVKISCVLEFAFDIFVKINNNENIILPVSGNVVEPRLIIHPKCIYMSRVPCNMITYVPVIFQNTSTLKSIVEVSDTGDKNIFNVYSAQGNDKQRIFEFHVDGGQSKTVFIKVFDTFRREYEMYIPFKINRLLGPPNQNSSSTDLQHYISEYEQLYKNNSKVRLKTTTKDISFCKIIGVITVPWIQFSVEKFEIDFVQNSTNAIQFTMTNISKYYLYVTILTSKLSPNFTLDLKTEENQLIINETHIKFELECKKQADFCLKFHPKGHGKFTSTAILYLDKHMTIPYYNLTFIGKRQTPLMVPSTYCIVFPPCHVGTKISRIINIKLEAESDLSSFSCMSREESYLNVEFIDSETILNQGEYNTIVQIEITVCCQITYAHNLTLTFNHESGSGCEVEVSFCFTYCPLTLHTRFIVTPADNPFPYFPLSTQSELYEYLESCSKFLEKWMFQQGFRRDLYPVIPDTFHAISSAISSQPSGTKTKGINVSYLNFVRRIAGPLMKHVPKISLHGIDDSFKTVKEIHDTYKQIINLLRSRGANLWVLQAKFLLSFDQFVIYSENVTPKYNADIILTRELLADMQLFNRLNKQSWIDFILQSYKVFVMDSCFFDCICVSSQPRDIIKVLVDWYNEQISMQHETLLRNHKMCKIIHNITTDLSDGIALASAIINYCPFMKEYFTVFCTVDDDNKEGGIINNACLIIEALNLLRLYFPLTSKDLLEPNFLQMLFLSVHLYVTLPMLKPKDFIKFNPPLLRSSTRQVAIAPASQESLIFNYMILNNTQNNFVVEKTPAGDNGKKMFLSVKYIANYVSEETCILLVHGYNKTRIFDTYMVFVLHGYIGALNPVRKCKITGPLYRPVKVDILVSSPFTMSAIFQIYLTDNEPTIPVIFESNNKPRFYLRRLNLIDNEISLSGLPKESGQEIQEHKLYLQMICLSTQTENTWIWFTSNIGHFFIRIISQPRWDLSIDTLHAKVHTWPMDPCSCGEACECYRTTVLMIPHRNDFMVKSLRYALLQHASDIMMKVFDQLIETSTGKIIIGMLLTEGGTHMSDVEHILHSEITYRITSRTLLPRLDSVKLAQHTTAMLPLPITVPAQDKSEKYFVVFTSDCGMDIRTYRVLFIETSENVSNL</sequence>
<keyword evidence="2" id="KW-1185">Reference proteome</keyword>
<dbReference type="Gene3D" id="2.60.40.10">
    <property type="entry name" value="Immunoglobulins"/>
    <property type="match status" value="2"/>
</dbReference>
<reference evidence="3" key="1">
    <citation type="submission" date="2025-08" db="UniProtKB">
        <authorList>
            <consortium name="RefSeq"/>
        </authorList>
    </citation>
    <scope>IDENTIFICATION</scope>
    <source>
        <tissue evidence="3">Whole larvae</tissue>
    </source>
</reference>
<name>A0A6J1WWL8_GALME</name>
<dbReference type="Proteomes" id="UP001652740">
    <property type="component" value="Unplaced"/>
</dbReference>
<dbReference type="RefSeq" id="XP_026757067.2">
    <property type="nucleotide sequence ID" value="XM_026901266.3"/>
</dbReference>
<gene>
    <name evidence="3" type="primary">LOC113516796</name>
</gene>
<feature type="domain" description="Calponin-homology (CH)" evidence="1">
    <location>
        <begin position="1230"/>
        <end position="1349"/>
    </location>
</feature>